<sequence>MAAPCGRMASRPMLQFLSCFSRAAVGNTGFRQFSGTSVCRATLQNKSETERASSPWALMAAVCLQRLPVISADSTPIEQRFSAMIQQMELEKSLLSDHELQLLEDAERMSRKMAGDYNFDEDDDDNKDQNIVLAQDKEDSWEQKFRNFQPAPRVRADVDKDLTSVERCLADSLVLLAEQQVGSAKLWLLPQTQWQEGETLRQTAERALASLPAAGFKATFLSNAPCGVYKYKLPKAARTEGSVGTKVFFFKAILSDSGPPAAPTSSFVWLKKSELQRYLKPAYMMKVDRFILDL</sequence>
<dbReference type="Ensembl" id="ENSSDUT00000011765.1">
    <property type="protein sequence ID" value="ENSSDUP00000011549.1"/>
    <property type="gene ID" value="ENSSDUG00000008387.1"/>
</dbReference>
<dbReference type="PANTHER" id="PTHR13124:SF12">
    <property type="entry name" value="LARGE RIBOSOMAL SUBUNIT PROTEIN ML46"/>
    <property type="match status" value="1"/>
</dbReference>
<evidence type="ECO:0000313" key="10">
    <source>
        <dbReference type="Ensembl" id="ENSSDUP00000011549.1"/>
    </source>
</evidence>
<comment type="similarity">
    <text evidence="2">Belongs to the mitochondrion-specific ribosomal protein mL46 family.</text>
</comment>
<reference evidence="10" key="2">
    <citation type="submission" date="2025-09" db="UniProtKB">
        <authorList>
            <consortium name="Ensembl"/>
        </authorList>
    </citation>
    <scope>IDENTIFICATION</scope>
</reference>
<dbReference type="CTD" id="26589"/>
<comment type="subcellular location">
    <subcellularLocation>
        <location evidence="1">Mitochondrion</location>
    </subcellularLocation>
</comment>
<dbReference type="GeneID" id="111220955"/>
<dbReference type="OMA" id="EKWDLYA"/>
<evidence type="ECO:0000256" key="2">
    <source>
        <dbReference type="ARBA" id="ARBA00009070"/>
    </source>
</evidence>
<dbReference type="GO" id="GO:0005743">
    <property type="term" value="C:mitochondrial inner membrane"/>
    <property type="evidence" value="ECO:0007669"/>
    <property type="project" value="UniProtKB-ARBA"/>
</dbReference>
<dbReference type="Gene3D" id="3.90.79.10">
    <property type="entry name" value="Nucleoside Triphosphate Pyrophosphohydrolase"/>
    <property type="match status" value="1"/>
</dbReference>
<dbReference type="PANTHER" id="PTHR13124">
    <property type="entry name" value="39S RIBOSOMAL PROTEIN L46, MITOCHONDRIAL PRECURSOR-RELATED"/>
    <property type="match status" value="1"/>
</dbReference>
<keyword evidence="4" id="KW-0689">Ribosomal protein</keyword>
<name>A0A3B4TZ17_SERDU</name>
<dbReference type="SUPFAM" id="SSF55811">
    <property type="entry name" value="Nudix"/>
    <property type="match status" value="1"/>
</dbReference>
<keyword evidence="6" id="KW-0687">Ribonucleoprotein</keyword>
<feature type="domain" description="Large ribosomal subunit protein mL46 N-terminal" evidence="9">
    <location>
        <begin position="56"/>
        <end position="154"/>
    </location>
</feature>
<keyword evidence="5" id="KW-0496">Mitochondrion</keyword>
<evidence type="ECO:0000256" key="1">
    <source>
        <dbReference type="ARBA" id="ARBA00004173"/>
    </source>
</evidence>
<dbReference type="KEGG" id="sdu:111220955"/>
<dbReference type="Proteomes" id="UP000261420">
    <property type="component" value="Unplaced"/>
</dbReference>
<dbReference type="GeneTree" id="ENSGT00390000015400"/>
<dbReference type="InterPro" id="IPR015797">
    <property type="entry name" value="NUDIX_hydrolase-like_dom_sf"/>
</dbReference>
<keyword evidence="11" id="KW-1185">Reference proteome</keyword>
<dbReference type="GO" id="GO:0003735">
    <property type="term" value="F:structural constituent of ribosome"/>
    <property type="evidence" value="ECO:0007669"/>
    <property type="project" value="InterPro"/>
</dbReference>
<dbReference type="FunFam" id="3.90.79.10:FF:000018">
    <property type="entry name" value="39S ribosomal protein L46, mitochondrial"/>
    <property type="match status" value="1"/>
</dbReference>
<dbReference type="AlphaFoldDB" id="A0A3B4TZ17"/>
<dbReference type="InterPro" id="IPR021757">
    <property type="entry name" value="Ribosomal_mL46_N"/>
</dbReference>
<evidence type="ECO:0000256" key="4">
    <source>
        <dbReference type="ARBA" id="ARBA00022980"/>
    </source>
</evidence>
<evidence type="ECO:0000256" key="3">
    <source>
        <dbReference type="ARBA" id="ARBA00022946"/>
    </source>
</evidence>
<reference evidence="10" key="1">
    <citation type="submission" date="2025-08" db="UniProtKB">
        <authorList>
            <consortium name="Ensembl"/>
        </authorList>
    </citation>
    <scope>IDENTIFICATION</scope>
</reference>
<accession>A0A3B4TZ17</accession>
<evidence type="ECO:0000313" key="11">
    <source>
        <dbReference type="Proteomes" id="UP000261420"/>
    </source>
</evidence>
<evidence type="ECO:0000256" key="7">
    <source>
        <dbReference type="ARBA" id="ARBA00035190"/>
    </source>
</evidence>
<evidence type="ECO:0000256" key="6">
    <source>
        <dbReference type="ARBA" id="ARBA00023274"/>
    </source>
</evidence>
<dbReference type="InterPro" id="IPR033650">
    <property type="entry name" value="Ribosomal_mL46_NUDIX"/>
</dbReference>
<proteinExistence type="inferred from homology"/>
<evidence type="ECO:0000256" key="8">
    <source>
        <dbReference type="ARBA" id="ARBA00035534"/>
    </source>
</evidence>
<dbReference type="RefSeq" id="XP_022599983.1">
    <property type="nucleotide sequence ID" value="XM_022744262.1"/>
</dbReference>
<evidence type="ECO:0000259" key="9">
    <source>
        <dbReference type="Pfam" id="PF11788"/>
    </source>
</evidence>
<dbReference type="InterPro" id="IPR040008">
    <property type="entry name" value="Ribosomal_mL46"/>
</dbReference>
<evidence type="ECO:0000256" key="5">
    <source>
        <dbReference type="ARBA" id="ARBA00023128"/>
    </source>
</evidence>
<keyword evidence="3" id="KW-0809">Transit peptide</keyword>
<dbReference type="GO" id="GO:0005762">
    <property type="term" value="C:mitochondrial large ribosomal subunit"/>
    <property type="evidence" value="ECO:0007669"/>
    <property type="project" value="TreeGrafter"/>
</dbReference>
<protein>
    <recommendedName>
        <fullName evidence="7">Large ribosomal subunit protein mL46</fullName>
    </recommendedName>
    <alternativeName>
        <fullName evidence="8">39S ribosomal protein L46, mitochondrial</fullName>
    </alternativeName>
</protein>
<dbReference type="CDD" id="cd04661">
    <property type="entry name" value="NUDIX_MRP_L46"/>
    <property type="match status" value="1"/>
</dbReference>
<dbReference type="Pfam" id="PF11788">
    <property type="entry name" value="MRP-L46"/>
    <property type="match status" value="1"/>
</dbReference>
<organism evidence="10 11">
    <name type="scientific">Seriola dumerili</name>
    <name type="common">Greater amberjack</name>
    <name type="synonym">Caranx dumerili</name>
    <dbReference type="NCBI Taxonomy" id="41447"/>
    <lineage>
        <taxon>Eukaryota</taxon>
        <taxon>Metazoa</taxon>
        <taxon>Chordata</taxon>
        <taxon>Craniata</taxon>
        <taxon>Vertebrata</taxon>
        <taxon>Euteleostomi</taxon>
        <taxon>Actinopterygii</taxon>
        <taxon>Neopterygii</taxon>
        <taxon>Teleostei</taxon>
        <taxon>Neoteleostei</taxon>
        <taxon>Acanthomorphata</taxon>
        <taxon>Carangaria</taxon>
        <taxon>Carangiformes</taxon>
        <taxon>Carangidae</taxon>
        <taxon>Seriola</taxon>
    </lineage>
</organism>